<sequence length="306" mass="35406">MDNQENNQRKTNALAPIALFAFKRPAHTCRTLESLAQNPEFSNSHLFIYCDGARNDTEASQVEETRQLMRNWQHPNKTIIERDRNWGLANSIIEGVTELCERFGRVIVVEDDLIVSPVFLNYLNAALERYVDEPKVMQVSAHMFPVEIHSQTDAVMLPFTTSWGWATWDSAWKYFDPSMSGFEKLKADSAMRRKFNLDGAYPYFRMLKRQAKGQVDSWAIRWYSSVFFQNGYVVFPKHSLVQHEGYDETATHATRRDQPSVKALWGAQISRFPNVVCDEDAYIAVLKFFRTEKSLLKRLLGRIGFA</sequence>
<proteinExistence type="predicted"/>
<dbReference type="GO" id="GO:0016740">
    <property type="term" value="F:transferase activity"/>
    <property type="evidence" value="ECO:0007669"/>
    <property type="project" value="UniProtKB-KW"/>
</dbReference>
<dbReference type="AlphaFoldDB" id="V5C1Z6"/>
<comment type="caution">
    <text evidence="1">The sequence shown here is derived from an EMBL/GenBank/DDBJ whole genome shotgun (WGS) entry which is preliminary data.</text>
</comment>
<evidence type="ECO:0000313" key="2">
    <source>
        <dbReference type="Proteomes" id="UP000017842"/>
    </source>
</evidence>
<dbReference type="InterPro" id="IPR029044">
    <property type="entry name" value="Nucleotide-diphossugar_trans"/>
</dbReference>
<reference evidence="1 2" key="1">
    <citation type="journal article" date="2013" name="Genome Announc.">
        <title>Draft Genome Sequence of the Methanotrophic Gammaproteobacterium Methyloglobulus morosus DSM 22980 Strain KoM1.</title>
        <authorList>
            <person name="Poehlein A."/>
            <person name="Deutzmann J.S."/>
            <person name="Daniel R."/>
            <person name="Simeonova D.D."/>
        </authorList>
    </citation>
    <scope>NUCLEOTIDE SEQUENCE [LARGE SCALE GENOMIC DNA]</scope>
    <source>
        <strain evidence="1 2">KoM1</strain>
    </source>
</reference>
<dbReference type="Gene3D" id="3.90.550.10">
    <property type="entry name" value="Spore Coat Polysaccharide Biosynthesis Protein SpsA, Chain A"/>
    <property type="match status" value="1"/>
</dbReference>
<protein>
    <submittedName>
        <fullName evidence="1">Sugar transferase</fullName>
    </submittedName>
</protein>
<keyword evidence="2" id="KW-1185">Reference proteome</keyword>
<gene>
    <name evidence="1" type="ORF">MGMO_4c00110</name>
</gene>
<dbReference type="Proteomes" id="UP000017842">
    <property type="component" value="Unassembled WGS sequence"/>
</dbReference>
<organism evidence="1 2">
    <name type="scientific">Methyloglobulus morosus KoM1</name>
    <dbReference type="NCBI Taxonomy" id="1116472"/>
    <lineage>
        <taxon>Bacteria</taxon>
        <taxon>Pseudomonadati</taxon>
        <taxon>Pseudomonadota</taxon>
        <taxon>Gammaproteobacteria</taxon>
        <taxon>Methylococcales</taxon>
        <taxon>Methylococcaceae</taxon>
        <taxon>Methyloglobulus</taxon>
    </lineage>
</organism>
<dbReference type="SUPFAM" id="SSF53448">
    <property type="entry name" value="Nucleotide-diphospho-sugar transferases"/>
    <property type="match status" value="1"/>
</dbReference>
<keyword evidence="1" id="KW-0808">Transferase</keyword>
<name>V5C1Z6_9GAMM</name>
<dbReference type="OrthoDB" id="5180856at2"/>
<dbReference type="eggNOG" id="COG1216">
    <property type="taxonomic scope" value="Bacteria"/>
</dbReference>
<dbReference type="STRING" id="1116472.MGMO_4c00110"/>
<evidence type="ECO:0000313" key="1">
    <source>
        <dbReference type="EMBL" id="ESS74099.1"/>
    </source>
</evidence>
<dbReference type="RefSeq" id="WP_023492982.1">
    <property type="nucleotide sequence ID" value="NZ_AYLO01000004.1"/>
</dbReference>
<dbReference type="EMBL" id="AYLO01000004">
    <property type="protein sequence ID" value="ESS74099.1"/>
    <property type="molecule type" value="Genomic_DNA"/>
</dbReference>
<accession>V5C1Z6</accession>